<accession>A0A1H8I2R5</accession>
<feature type="region of interest" description="Disordered" evidence="3">
    <location>
        <begin position="61"/>
        <end position="87"/>
    </location>
</feature>
<evidence type="ECO:0000259" key="5">
    <source>
        <dbReference type="Pfam" id="PF06276"/>
    </source>
</evidence>
<evidence type="ECO:0000313" key="7">
    <source>
        <dbReference type="Proteomes" id="UP000181951"/>
    </source>
</evidence>
<feature type="region of interest" description="Disordered" evidence="3">
    <location>
        <begin position="652"/>
        <end position="697"/>
    </location>
</feature>
<keyword evidence="7" id="KW-1185">Reference proteome</keyword>
<dbReference type="InterPro" id="IPR037455">
    <property type="entry name" value="LucA/IucC-like"/>
</dbReference>
<gene>
    <name evidence="6" type="ORF">SAMN05216267_1007182</name>
</gene>
<feature type="domain" description="Aerobactin siderophore biosynthesis IucA/IucC-like C-terminal" evidence="5">
    <location>
        <begin position="476"/>
        <end position="634"/>
    </location>
</feature>
<dbReference type="GO" id="GO:0016881">
    <property type="term" value="F:acid-amino acid ligase activity"/>
    <property type="evidence" value="ECO:0007669"/>
    <property type="project" value="UniProtKB-ARBA"/>
</dbReference>
<dbReference type="Gene3D" id="3.30.310.280">
    <property type="match status" value="1"/>
</dbReference>
<feature type="domain" description="Aerobactin siderophore biosynthesis IucA/IucC N-terminal" evidence="4">
    <location>
        <begin position="204"/>
        <end position="453"/>
    </location>
</feature>
<evidence type="ECO:0000313" key="6">
    <source>
        <dbReference type="EMBL" id="SEN62863.1"/>
    </source>
</evidence>
<evidence type="ECO:0000256" key="3">
    <source>
        <dbReference type="SAM" id="MobiDB-lite"/>
    </source>
</evidence>
<dbReference type="OrthoDB" id="495728at2"/>
<organism evidence="6 7">
    <name type="scientific">Actinacidiphila rubida</name>
    <dbReference type="NCBI Taxonomy" id="310780"/>
    <lineage>
        <taxon>Bacteria</taxon>
        <taxon>Bacillati</taxon>
        <taxon>Actinomycetota</taxon>
        <taxon>Actinomycetes</taxon>
        <taxon>Kitasatosporales</taxon>
        <taxon>Streptomycetaceae</taxon>
        <taxon>Actinacidiphila</taxon>
    </lineage>
</organism>
<comment type="pathway">
    <text evidence="1">Siderophore biosynthesis.</text>
</comment>
<name>A0A1H8I2R5_9ACTN</name>
<dbReference type="EMBL" id="FODD01000007">
    <property type="protein sequence ID" value="SEN62863.1"/>
    <property type="molecule type" value="Genomic_DNA"/>
</dbReference>
<evidence type="ECO:0000259" key="4">
    <source>
        <dbReference type="Pfam" id="PF04183"/>
    </source>
</evidence>
<reference evidence="6 7" key="1">
    <citation type="submission" date="2016-10" db="EMBL/GenBank/DDBJ databases">
        <authorList>
            <person name="de Groot N.N."/>
        </authorList>
    </citation>
    <scope>NUCLEOTIDE SEQUENCE [LARGE SCALE GENOMIC DNA]</scope>
    <source>
        <strain evidence="6 7">CGMCC 4.2026</strain>
    </source>
</reference>
<feature type="compositionally biased region" description="Polar residues" evidence="3">
    <location>
        <begin position="1"/>
        <end position="11"/>
    </location>
</feature>
<feature type="region of interest" description="Disordered" evidence="3">
    <location>
        <begin position="110"/>
        <end position="145"/>
    </location>
</feature>
<sequence length="697" mass="75530">MTHATSPSPGNSALPPGNSAPSHDGAAPARDDATAHLTPERWERATRHLVRKALAEFAHERLLTPTPLGPAPSRPGGRRRYGVTSDDGRTTYRFTAELLALDHWHIDPASLTRHRRDPGPHGAGGDGDRDRDHNGNGNGDLGQEPGTELPLDALAFFTELRVTLGLGERVLPLYLEEITSTLSSLAFKDARQRPSAGELAAAGFQAVEAGMTEGHPCFVANSGRIGFGAHDLLRYAPEAAAPVRLVWVAGRRDVADFHAGAGLDYETLIAGELGPETRERFAAVLAGRGLDPDGYLLIPVHPWQWEHRLAVTFAGELAQERLVLLGEGDDPYRAQQSVRTFFNTGRPERPYVKTALSVLNMGFLRGLSAAYMAATPAINDWLAELVAADPTLAAARFSILRERAAVGYRHLPFEEATQKGSPYRKMLAALWRESPVPALEPGRSVVTMAALLHVDDDGGSLAAALVARSGLPAGHWLRGYLDAYLVPVLHSLFAYDLAYMPHGENVILVLGEDGGTVERAVFKDIAEEIVVMDPDARLPPEVARIKAQVPEELRALSVFTDVFDCFLRFLGAILHSSGVLDETAFWRTVAACTADYQAAHPELAPAFARYDLFAPRFALSCLNRLQLRDNQQMVDLGDPSAALQFAGTLANPLAAHRPPNHGPSNHGPSDREPSRREPSRSRRATPQDAGQSTCGER</sequence>
<dbReference type="Gene3D" id="1.10.510.40">
    <property type="match status" value="1"/>
</dbReference>
<protein>
    <submittedName>
        <fullName evidence="6">Siderophore synthetase component</fullName>
    </submittedName>
</protein>
<feature type="region of interest" description="Disordered" evidence="3">
    <location>
        <begin position="1"/>
        <end position="33"/>
    </location>
</feature>
<dbReference type="Pfam" id="PF04183">
    <property type="entry name" value="IucA_IucC"/>
    <property type="match status" value="1"/>
</dbReference>
<dbReference type="Proteomes" id="UP000181951">
    <property type="component" value="Unassembled WGS sequence"/>
</dbReference>
<feature type="compositionally biased region" description="Polar residues" evidence="3">
    <location>
        <begin position="688"/>
        <end position="697"/>
    </location>
</feature>
<dbReference type="GO" id="GO:0019290">
    <property type="term" value="P:siderophore biosynthetic process"/>
    <property type="evidence" value="ECO:0007669"/>
    <property type="project" value="InterPro"/>
</dbReference>
<dbReference type="AlphaFoldDB" id="A0A1H8I2R5"/>
<evidence type="ECO:0000256" key="2">
    <source>
        <dbReference type="ARBA" id="ARBA00007832"/>
    </source>
</evidence>
<feature type="compositionally biased region" description="Basic and acidic residues" evidence="3">
    <location>
        <begin position="668"/>
        <end position="680"/>
    </location>
</feature>
<comment type="similarity">
    <text evidence="2">Belongs to the IucA/IucC family.</text>
</comment>
<dbReference type="STRING" id="310780.SAMN05216267_1007182"/>
<dbReference type="PANTHER" id="PTHR34384">
    <property type="entry name" value="L-2,3-DIAMINOPROPANOATE--CITRATE LIGASE"/>
    <property type="match status" value="1"/>
</dbReference>
<dbReference type="PANTHER" id="PTHR34384:SF6">
    <property type="entry name" value="STAPHYLOFERRIN B SYNTHASE"/>
    <property type="match status" value="1"/>
</dbReference>
<dbReference type="Gene3D" id="6.10.250.3370">
    <property type="match status" value="1"/>
</dbReference>
<dbReference type="Pfam" id="PF06276">
    <property type="entry name" value="FhuF"/>
    <property type="match status" value="1"/>
</dbReference>
<dbReference type="RefSeq" id="WP_075016610.1">
    <property type="nucleotide sequence ID" value="NZ_FODD01000007.1"/>
</dbReference>
<dbReference type="InterPro" id="IPR007310">
    <property type="entry name" value="Aerobactin_biosyn_IucA/IucC_N"/>
</dbReference>
<proteinExistence type="inferred from homology"/>
<evidence type="ECO:0000256" key="1">
    <source>
        <dbReference type="ARBA" id="ARBA00004924"/>
    </source>
</evidence>
<dbReference type="InterPro" id="IPR022770">
    <property type="entry name" value="IucA/IucC-like_C"/>
</dbReference>